<dbReference type="Proteomes" id="UP001431209">
    <property type="component" value="Unassembled WGS sequence"/>
</dbReference>
<evidence type="ECO:0000256" key="2">
    <source>
        <dbReference type="ARBA" id="ARBA00012438"/>
    </source>
</evidence>
<dbReference type="InterPro" id="IPR036890">
    <property type="entry name" value="HATPase_C_sf"/>
</dbReference>
<dbReference type="EC" id="2.7.13.3" evidence="2"/>
<evidence type="ECO:0000259" key="8">
    <source>
        <dbReference type="PROSITE" id="PS50109"/>
    </source>
</evidence>
<keyword evidence="7" id="KW-0812">Transmembrane</keyword>
<keyword evidence="3 6" id="KW-0597">Phosphoprotein</keyword>
<dbReference type="GO" id="GO:0009927">
    <property type="term" value="F:histidine phosphotransfer kinase activity"/>
    <property type="evidence" value="ECO:0007669"/>
    <property type="project" value="TreeGrafter"/>
</dbReference>
<dbReference type="GO" id="GO:0000155">
    <property type="term" value="F:phosphorelay sensor kinase activity"/>
    <property type="evidence" value="ECO:0007669"/>
    <property type="project" value="InterPro"/>
</dbReference>
<dbReference type="InterPro" id="IPR011006">
    <property type="entry name" value="CheY-like_superfamily"/>
</dbReference>
<dbReference type="SUPFAM" id="SSF47384">
    <property type="entry name" value="Homodimeric domain of signal transducing histidine kinase"/>
    <property type="match status" value="1"/>
</dbReference>
<dbReference type="PROSITE" id="PS50110">
    <property type="entry name" value="RESPONSE_REGULATORY"/>
    <property type="match status" value="1"/>
</dbReference>
<dbReference type="AlphaFoldDB" id="A0AAW2YXT9"/>
<evidence type="ECO:0000256" key="3">
    <source>
        <dbReference type="ARBA" id="ARBA00022553"/>
    </source>
</evidence>
<dbReference type="InterPro" id="IPR004358">
    <property type="entry name" value="Sig_transdc_His_kin-like_C"/>
</dbReference>
<dbReference type="InterPro" id="IPR036097">
    <property type="entry name" value="HisK_dim/P_sf"/>
</dbReference>
<feature type="transmembrane region" description="Helical" evidence="7">
    <location>
        <begin position="32"/>
        <end position="53"/>
    </location>
</feature>
<feature type="modified residue" description="4-aspartylphosphate" evidence="6">
    <location>
        <position position="637"/>
    </location>
</feature>
<organism evidence="10 11">
    <name type="scientific">Acrasis kona</name>
    <dbReference type="NCBI Taxonomy" id="1008807"/>
    <lineage>
        <taxon>Eukaryota</taxon>
        <taxon>Discoba</taxon>
        <taxon>Heterolobosea</taxon>
        <taxon>Tetramitia</taxon>
        <taxon>Eutetramitia</taxon>
        <taxon>Acrasidae</taxon>
        <taxon>Acrasis</taxon>
    </lineage>
</organism>
<dbReference type="SMART" id="SM00388">
    <property type="entry name" value="HisKA"/>
    <property type="match status" value="1"/>
</dbReference>
<dbReference type="SUPFAM" id="SSF55874">
    <property type="entry name" value="ATPase domain of HSP90 chaperone/DNA topoisomerase II/histidine kinase"/>
    <property type="match status" value="1"/>
</dbReference>
<dbReference type="SMART" id="SM00387">
    <property type="entry name" value="HATPase_c"/>
    <property type="match status" value="1"/>
</dbReference>
<dbReference type="PANTHER" id="PTHR43047">
    <property type="entry name" value="TWO-COMPONENT HISTIDINE PROTEIN KINASE"/>
    <property type="match status" value="1"/>
</dbReference>
<dbReference type="InterPro" id="IPR003661">
    <property type="entry name" value="HisK_dim/P_dom"/>
</dbReference>
<evidence type="ECO:0000256" key="5">
    <source>
        <dbReference type="ARBA" id="ARBA00022777"/>
    </source>
</evidence>
<dbReference type="Pfam" id="PF00072">
    <property type="entry name" value="Response_reg"/>
    <property type="match status" value="1"/>
</dbReference>
<proteinExistence type="predicted"/>
<keyword evidence="7" id="KW-0472">Membrane</keyword>
<reference evidence="10 11" key="1">
    <citation type="submission" date="2024-03" db="EMBL/GenBank/DDBJ databases">
        <title>The Acrasis kona genome and developmental transcriptomes reveal deep origins of eukaryotic multicellular pathways.</title>
        <authorList>
            <person name="Sheikh S."/>
            <person name="Fu C.-J."/>
            <person name="Brown M.W."/>
            <person name="Baldauf S.L."/>
        </authorList>
    </citation>
    <scope>NUCLEOTIDE SEQUENCE [LARGE SCALE GENOMIC DNA]</scope>
    <source>
        <strain evidence="10 11">ATCC MYA-3509</strain>
    </source>
</reference>
<dbReference type="InterPro" id="IPR001789">
    <property type="entry name" value="Sig_transdc_resp-reg_receiver"/>
</dbReference>
<feature type="domain" description="Histidine kinase" evidence="8">
    <location>
        <begin position="286"/>
        <end position="532"/>
    </location>
</feature>
<accession>A0AAW2YXT9</accession>
<dbReference type="GO" id="GO:0005886">
    <property type="term" value="C:plasma membrane"/>
    <property type="evidence" value="ECO:0007669"/>
    <property type="project" value="TreeGrafter"/>
</dbReference>
<evidence type="ECO:0000256" key="4">
    <source>
        <dbReference type="ARBA" id="ARBA00022679"/>
    </source>
</evidence>
<dbReference type="Pfam" id="PF00512">
    <property type="entry name" value="HisKA"/>
    <property type="match status" value="1"/>
</dbReference>
<feature type="domain" description="Response regulatory" evidence="9">
    <location>
        <begin position="579"/>
        <end position="702"/>
    </location>
</feature>
<dbReference type="InterPro" id="IPR003594">
    <property type="entry name" value="HATPase_dom"/>
</dbReference>
<gene>
    <name evidence="10" type="ORF">AKO1_012935</name>
</gene>
<feature type="transmembrane region" description="Helical" evidence="7">
    <location>
        <begin position="208"/>
        <end position="226"/>
    </location>
</feature>
<keyword evidence="5" id="KW-0418">Kinase</keyword>
<protein>
    <recommendedName>
        <fullName evidence="2">histidine kinase</fullName>
        <ecNumber evidence="2">2.7.13.3</ecNumber>
    </recommendedName>
</protein>
<dbReference type="Gene3D" id="1.10.287.130">
    <property type="match status" value="1"/>
</dbReference>
<feature type="transmembrane region" description="Helical" evidence="7">
    <location>
        <begin position="160"/>
        <end position="179"/>
    </location>
</feature>
<dbReference type="PRINTS" id="PR00344">
    <property type="entry name" value="BCTRLSENSOR"/>
</dbReference>
<name>A0AAW2YXT9_9EUKA</name>
<dbReference type="Pfam" id="PF02518">
    <property type="entry name" value="HATPase_c"/>
    <property type="match status" value="1"/>
</dbReference>
<dbReference type="CDD" id="cd17546">
    <property type="entry name" value="REC_hyHK_CKI1_RcsC-like"/>
    <property type="match status" value="1"/>
</dbReference>
<dbReference type="CDD" id="cd00082">
    <property type="entry name" value="HisKA"/>
    <property type="match status" value="1"/>
</dbReference>
<dbReference type="EMBL" id="JAOPGA020000840">
    <property type="protein sequence ID" value="KAL0482312.1"/>
    <property type="molecule type" value="Genomic_DNA"/>
</dbReference>
<keyword evidence="4" id="KW-0808">Transferase</keyword>
<evidence type="ECO:0000313" key="10">
    <source>
        <dbReference type="EMBL" id="KAL0482312.1"/>
    </source>
</evidence>
<dbReference type="SMART" id="SM00448">
    <property type="entry name" value="REC"/>
    <property type="match status" value="1"/>
</dbReference>
<evidence type="ECO:0000259" key="9">
    <source>
        <dbReference type="PROSITE" id="PS50110"/>
    </source>
</evidence>
<dbReference type="SUPFAM" id="SSF52172">
    <property type="entry name" value="CheY-like"/>
    <property type="match status" value="1"/>
</dbReference>
<sequence>MNNSNTKDDGFETKYQFFEERSEKFFTMLDNVFKFCYSPVALLCILVLQCFYATTYFKTMLLFNVLHIYVNWRYNHYMNISVSESVLKWHENLSKFSKFVEESYHHDLPTPSLDTRNELYQLPINKDEQMSMAFVDLHKKDNFYRMQKTLKTSETKRRHFLDRTVAIVNLVLFALRAYFCDVKPLYGLSGGFLDIVFLACRPFDVPEWTTYPVFGHCLCGFLIAVFQHGQFGEGLCFCLFFILFVIPLTMCQSVMSFTLLRKYSILDSLTSELRRLNQVKAAFVSNVSHEFRSPLLSLCGSIDLLRTTSLTKPQLEHLSTMDCCVDILLKLIDDILQFSKLNGEHDTEKTSTMEVVENKIDLERCINHLETISNNYARRWNVTTKVSIDEEIPRVLKGDSIRLQQCLLNILTNASKYSPLNGQVHLNVTKISTDKATGMFPQKYFNDEYVFVQFEIQDFGAGITPERQHLLFQPFSQLDEPGYRQASIPSTGLGLCITKAMVNSMGGNICFESSTEESNHGTIFRILLPIKFVVNSVINHQHSPLVAEFEPISSYGNVLAQYIENANQDDVAADNEELSVIIAEDNPINMSVIKKLIRQNGEIDCNIVTACNGQELVDRMCDLHQDIKKFPKIVITDHHMPIMKGLDASFLLRKLYRDSIKIILLTADVSQVEKGESRSVIDIVLRKPVKGEELRRCIKKLIAELKE</sequence>
<dbReference type="Gene3D" id="3.30.565.10">
    <property type="entry name" value="Histidine kinase-like ATPase, C-terminal domain"/>
    <property type="match status" value="1"/>
</dbReference>
<dbReference type="PANTHER" id="PTHR43047:SF66">
    <property type="entry name" value="HISKA"/>
    <property type="match status" value="1"/>
</dbReference>
<keyword evidence="11" id="KW-1185">Reference proteome</keyword>
<evidence type="ECO:0000256" key="7">
    <source>
        <dbReference type="SAM" id="Phobius"/>
    </source>
</evidence>
<comment type="catalytic activity">
    <reaction evidence="1">
        <text>ATP + protein L-histidine = ADP + protein N-phospho-L-histidine.</text>
        <dbReference type="EC" id="2.7.13.3"/>
    </reaction>
</comment>
<comment type="caution">
    <text evidence="10">The sequence shown here is derived from an EMBL/GenBank/DDBJ whole genome shotgun (WGS) entry which is preliminary data.</text>
</comment>
<feature type="transmembrane region" description="Helical" evidence="7">
    <location>
        <begin position="238"/>
        <end position="260"/>
    </location>
</feature>
<evidence type="ECO:0000313" key="11">
    <source>
        <dbReference type="Proteomes" id="UP001431209"/>
    </source>
</evidence>
<keyword evidence="7" id="KW-1133">Transmembrane helix</keyword>
<dbReference type="InterPro" id="IPR005467">
    <property type="entry name" value="His_kinase_dom"/>
</dbReference>
<evidence type="ECO:0000256" key="1">
    <source>
        <dbReference type="ARBA" id="ARBA00000085"/>
    </source>
</evidence>
<evidence type="ECO:0000256" key="6">
    <source>
        <dbReference type="PROSITE-ProRule" id="PRU00169"/>
    </source>
</evidence>
<dbReference type="PROSITE" id="PS50109">
    <property type="entry name" value="HIS_KIN"/>
    <property type="match status" value="1"/>
</dbReference>
<dbReference type="Gene3D" id="3.40.50.2300">
    <property type="match status" value="1"/>
</dbReference>